<name>A0A699GGN4_TANCI</name>
<accession>A0A699GGN4</accession>
<sequence length="560" mass="64166">MMSTMADNVIATGSDNHPFMLDKSQYNSWQSRMLLYIKGKEHGKQLYDSVINGPFQYGIIKAPVAPTTLTSTRNRTYEDLIMAKLIHEACDIRATNIILQGLPPDVYNLVNHHTVAKEIWDRVKLLIKVHNYHQSQYNPSFSPIPLQQQPFYSPFLHQQAYESHVVHHHSPAVVSKLDLGERVDLDPAAQVLTTNVIFKTYGIYAFDLDTDEAPTESAAFMANLFDYGLYVLSKENKTVNESLTAELERYRKQVKNFEERQKFKLTDREKYIDSQMREPKSLVKMKELGGLAKQITDMKEVFNQMEIEVEQSSLERKYTETKKKELFIENDRLLEHILSQDIVCIVMHSHDDNDKYASTEKSYIEAYNMCLELESELVKKKDMIEQDVFIELSKSYSKLEKHCISLENIMQQRMFKLDSEQLSPKLKKNKKAHFNCLKITKDNADPLCDIVKQDRTLNPLDSALEYACIPKIQLMTSGTISSRLALNLSPSTPYVPPTKKDWDLLFQLMFYEYFQPPSVVSHASAAFVALISVDTTSTPSSTLVDQDASSASTSPTTKES</sequence>
<evidence type="ECO:0000313" key="2">
    <source>
        <dbReference type="EMBL" id="GEU28954.1"/>
    </source>
</evidence>
<dbReference type="AlphaFoldDB" id="A0A699GGN4"/>
<dbReference type="EMBL" id="BKCJ010000032">
    <property type="protein sequence ID" value="GEU28954.1"/>
    <property type="molecule type" value="Genomic_DNA"/>
</dbReference>
<feature type="region of interest" description="Disordered" evidence="1">
    <location>
        <begin position="538"/>
        <end position="560"/>
    </location>
</feature>
<comment type="caution">
    <text evidence="2">The sequence shown here is derived from an EMBL/GenBank/DDBJ whole genome shotgun (WGS) entry which is preliminary data.</text>
</comment>
<reference evidence="2" key="1">
    <citation type="journal article" date="2019" name="Sci. Rep.">
        <title>Draft genome of Tanacetum cinerariifolium, the natural source of mosquito coil.</title>
        <authorList>
            <person name="Yamashiro T."/>
            <person name="Shiraishi A."/>
            <person name="Satake H."/>
            <person name="Nakayama K."/>
        </authorList>
    </citation>
    <scope>NUCLEOTIDE SEQUENCE</scope>
</reference>
<evidence type="ECO:0008006" key="3">
    <source>
        <dbReference type="Google" id="ProtNLM"/>
    </source>
</evidence>
<gene>
    <name evidence="2" type="ORF">Tci_000932</name>
</gene>
<evidence type="ECO:0000256" key="1">
    <source>
        <dbReference type="SAM" id="MobiDB-lite"/>
    </source>
</evidence>
<organism evidence="2">
    <name type="scientific">Tanacetum cinerariifolium</name>
    <name type="common">Dalmatian daisy</name>
    <name type="synonym">Chrysanthemum cinerariifolium</name>
    <dbReference type="NCBI Taxonomy" id="118510"/>
    <lineage>
        <taxon>Eukaryota</taxon>
        <taxon>Viridiplantae</taxon>
        <taxon>Streptophyta</taxon>
        <taxon>Embryophyta</taxon>
        <taxon>Tracheophyta</taxon>
        <taxon>Spermatophyta</taxon>
        <taxon>Magnoliopsida</taxon>
        <taxon>eudicotyledons</taxon>
        <taxon>Gunneridae</taxon>
        <taxon>Pentapetalae</taxon>
        <taxon>asterids</taxon>
        <taxon>campanulids</taxon>
        <taxon>Asterales</taxon>
        <taxon>Asteraceae</taxon>
        <taxon>Asteroideae</taxon>
        <taxon>Anthemideae</taxon>
        <taxon>Anthemidinae</taxon>
        <taxon>Tanacetum</taxon>
    </lineage>
</organism>
<proteinExistence type="predicted"/>
<protein>
    <recommendedName>
        <fullName evidence="3">Integrase, catalytic region, zinc finger, CCHC-type, peptidase aspartic, catalytic</fullName>
    </recommendedName>
</protein>